<reference evidence="1 2" key="1">
    <citation type="journal article" date="2015" name="Nature">
        <title>rRNA introns, odd ribosomes, and small enigmatic genomes across a large radiation of phyla.</title>
        <authorList>
            <person name="Brown C.T."/>
            <person name="Hug L.A."/>
            <person name="Thomas B.C."/>
            <person name="Sharon I."/>
            <person name="Castelle C.J."/>
            <person name="Singh A."/>
            <person name="Wilkins M.J."/>
            <person name="Williams K.H."/>
            <person name="Banfield J.F."/>
        </authorList>
    </citation>
    <scope>NUCLEOTIDE SEQUENCE [LARGE SCALE GENOMIC DNA]</scope>
</reference>
<organism evidence="1 2">
    <name type="scientific">Candidatus Uhrbacteria bacterium GW2011_GWF2_41_16</name>
    <dbReference type="NCBI Taxonomy" id="1618997"/>
    <lineage>
        <taxon>Bacteria</taxon>
        <taxon>Candidatus Uhriibacteriota</taxon>
    </lineage>
</organism>
<accession>A0A0G0V9S6</accession>
<gene>
    <name evidence="1" type="ORF">UU48_C0009G0040</name>
</gene>
<comment type="caution">
    <text evidence="1">The sequence shown here is derived from an EMBL/GenBank/DDBJ whole genome shotgun (WGS) entry which is preliminary data.</text>
</comment>
<dbReference type="Proteomes" id="UP000034746">
    <property type="component" value="Unassembled WGS sequence"/>
</dbReference>
<protein>
    <submittedName>
        <fullName evidence="1">Uncharacterized protein</fullName>
    </submittedName>
</protein>
<name>A0A0G0V9S6_9BACT</name>
<dbReference type="EMBL" id="LCAU01000009">
    <property type="protein sequence ID" value="KKR97768.1"/>
    <property type="molecule type" value="Genomic_DNA"/>
</dbReference>
<dbReference type="AlphaFoldDB" id="A0A0G0V9S6"/>
<evidence type="ECO:0000313" key="2">
    <source>
        <dbReference type="Proteomes" id="UP000034746"/>
    </source>
</evidence>
<evidence type="ECO:0000313" key="1">
    <source>
        <dbReference type="EMBL" id="KKR97768.1"/>
    </source>
</evidence>
<proteinExistence type="predicted"/>
<sequence length="412" mass="48385">MRVRVPLYPPMPNAFFCFFMAKPQFGYKQAENTSSFGLVEKGVEGQSFETRPLVPLEKPQEIVFEKIVRDFLVFALKDRQGVLRLEEARFQNRLVRAIYQRVISDPSDFFSKLRQRVGAKKPGESYVKDRHGHIEMSRYIEDIEIGTLSVVKAVRWLKKRFESQLKIADLEQMIGMNDMLDAGRKIDLVEIQYKGRGKALDVELVRFIQIKGGRHPLTLEEREKIIRAHQTYLNDLIERDVYRRFSARQTKEFFLKESKFGQTWDQLNGDNRKQFDFLVETFQDFFLELATEQELTQENFESIVLSKLSKSVVLPYKLFFQKPESIEFVRFLLDLISEEKEQSSKIVKVVGNWARDLSKEEKEELARVMHRSENTFELTHFSSVIMEVGNDIFIETPLEVNGNPRVLTQKEK</sequence>